<dbReference type="AlphaFoldDB" id="A0A5B7EQ95"/>
<comment type="caution">
    <text evidence="2">The sequence shown here is derived from an EMBL/GenBank/DDBJ whole genome shotgun (WGS) entry which is preliminary data.</text>
</comment>
<sequence>MSLTVSLALAAVNSPVVVAMVVNSTLAIKEQTILADFICQGTVGAFVEFVAAGWVRVQLQPIAFWAFIELLRRGCEIKGRGEVGSKDDEGRKVSSGGQVRVASWVGVSDLDTYTKVNWVYRCRVLKGTR</sequence>
<gene>
    <name evidence="2" type="ORF">E2C01_028881</name>
</gene>
<keyword evidence="3" id="KW-1185">Reference proteome</keyword>
<accession>A0A5B7EQ95</accession>
<proteinExistence type="predicted"/>
<protein>
    <submittedName>
        <fullName evidence="2">Uncharacterized protein</fullName>
    </submittedName>
</protein>
<feature type="signal peptide" evidence="1">
    <location>
        <begin position="1"/>
        <end position="19"/>
    </location>
</feature>
<dbReference type="Proteomes" id="UP000324222">
    <property type="component" value="Unassembled WGS sequence"/>
</dbReference>
<keyword evidence="1" id="KW-0732">Signal</keyword>
<reference evidence="2 3" key="1">
    <citation type="submission" date="2019-05" db="EMBL/GenBank/DDBJ databases">
        <title>Another draft genome of Portunus trituberculatus and its Hox gene families provides insights of decapod evolution.</title>
        <authorList>
            <person name="Jeong J.-H."/>
            <person name="Song I."/>
            <person name="Kim S."/>
            <person name="Choi T."/>
            <person name="Kim D."/>
            <person name="Ryu S."/>
            <person name="Kim W."/>
        </authorList>
    </citation>
    <scope>NUCLEOTIDE SEQUENCE [LARGE SCALE GENOMIC DNA]</scope>
    <source>
        <tissue evidence="2">Muscle</tissue>
    </source>
</reference>
<feature type="chain" id="PRO_5022678455" evidence="1">
    <location>
        <begin position="20"/>
        <end position="129"/>
    </location>
</feature>
<evidence type="ECO:0000313" key="2">
    <source>
        <dbReference type="EMBL" id="MPC35458.1"/>
    </source>
</evidence>
<name>A0A5B7EQ95_PORTR</name>
<organism evidence="2 3">
    <name type="scientific">Portunus trituberculatus</name>
    <name type="common">Swimming crab</name>
    <name type="synonym">Neptunus trituberculatus</name>
    <dbReference type="NCBI Taxonomy" id="210409"/>
    <lineage>
        <taxon>Eukaryota</taxon>
        <taxon>Metazoa</taxon>
        <taxon>Ecdysozoa</taxon>
        <taxon>Arthropoda</taxon>
        <taxon>Crustacea</taxon>
        <taxon>Multicrustacea</taxon>
        <taxon>Malacostraca</taxon>
        <taxon>Eumalacostraca</taxon>
        <taxon>Eucarida</taxon>
        <taxon>Decapoda</taxon>
        <taxon>Pleocyemata</taxon>
        <taxon>Brachyura</taxon>
        <taxon>Eubrachyura</taxon>
        <taxon>Portunoidea</taxon>
        <taxon>Portunidae</taxon>
        <taxon>Portuninae</taxon>
        <taxon>Portunus</taxon>
    </lineage>
</organism>
<dbReference type="EMBL" id="VSRR010003280">
    <property type="protein sequence ID" value="MPC35458.1"/>
    <property type="molecule type" value="Genomic_DNA"/>
</dbReference>
<evidence type="ECO:0000313" key="3">
    <source>
        <dbReference type="Proteomes" id="UP000324222"/>
    </source>
</evidence>
<evidence type="ECO:0000256" key="1">
    <source>
        <dbReference type="SAM" id="SignalP"/>
    </source>
</evidence>